<keyword evidence="2" id="KW-1185">Reference proteome</keyword>
<gene>
    <name evidence="1" type="ORF">AFK71_00765</name>
</gene>
<dbReference type="Proteomes" id="UP000036780">
    <property type="component" value="Unassembled WGS sequence"/>
</dbReference>
<proteinExistence type="predicted"/>
<accession>A0A0L0QU56</accession>
<evidence type="ECO:0000313" key="1">
    <source>
        <dbReference type="EMBL" id="KNE22220.1"/>
    </source>
</evidence>
<evidence type="ECO:0000313" key="2">
    <source>
        <dbReference type="Proteomes" id="UP000036780"/>
    </source>
</evidence>
<dbReference type="GeneID" id="66869048"/>
<dbReference type="EMBL" id="LGTO01000002">
    <property type="protein sequence ID" value="KNE22220.1"/>
    <property type="molecule type" value="Genomic_DNA"/>
</dbReference>
<dbReference type="OrthoDB" id="115870at2"/>
<reference evidence="2" key="1">
    <citation type="submission" date="2015-07" db="EMBL/GenBank/DDBJ databases">
        <title>Fjat-10053 dsm26.</title>
        <authorList>
            <person name="Liu B."/>
            <person name="Wang J."/>
            <person name="Zhu Y."/>
            <person name="Liu G."/>
            <person name="Chen Q."/>
            <person name="Chen Z."/>
            <person name="Lan J."/>
            <person name="Che J."/>
            <person name="Ge C."/>
            <person name="Shi H."/>
            <person name="Pan Z."/>
            <person name="Liu X."/>
        </authorList>
    </citation>
    <scope>NUCLEOTIDE SEQUENCE [LARGE SCALE GENOMIC DNA]</scope>
    <source>
        <strain evidence="2">DSM 26</strain>
    </source>
</reference>
<dbReference type="AlphaFoldDB" id="A0A0L0QU56"/>
<protein>
    <submittedName>
        <fullName evidence="1">Uncharacterized protein</fullName>
    </submittedName>
</protein>
<comment type="caution">
    <text evidence="1">The sequence shown here is derived from an EMBL/GenBank/DDBJ whole genome shotgun (WGS) entry which is preliminary data.</text>
</comment>
<name>A0A0L0QU56_VIRPA</name>
<organism evidence="1 2">
    <name type="scientific">Virgibacillus pantothenticus</name>
    <dbReference type="NCBI Taxonomy" id="1473"/>
    <lineage>
        <taxon>Bacteria</taxon>
        <taxon>Bacillati</taxon>
        <taxon>Bacillota</taxon>
        <taxon>Bacilli</taxon>
        <taxon>Bacillales</taxon>
        <taxon>Bacillaceae</taxon>
        <taxon>Virgibacillus</taxon>
    </lineage>
</organism>
<dbReference type="RefSeq" id="WP_050349680.1">
    <property type="nucleotide sequence ID" value="NZ_CP073011.1"/>
</dbReference>
<sequence>MHKDKDELERNLNIEEVAEMEDNDHEMIDKSNSVNQGFKELEMIGQILANYPGHIEGRDKGKLINEGWSQIIKCVYKANYF</sequence>
<dbReference type="PATRIC" id="fig|1473.5.peg.3030"/>